<dbReference type="AlphaFoldDB" id="A0A0A3JZS8"/>
<evidence type="ECO:0000256" key="7">
    <source>
        <dbReference type="ARBA" id="ARBA00022781"/>
    </source>
</evidence>
<protein>
    <recommendedName>
        <fullName evidence="4 14">ATP synthase epsilon chain</fullName>
    </recommendedName>
    <alternativeName>
        <fullName evidence="13 14">ATP synthase F1 sector epsilon subunit</fullName>
    </alternativeName>
    <alternativeName>
        <fullName evidence="12 14">F-ATPase epsilon subunit</fullName>
    </alternativeName>
</protein>
<accession>A0A0A3JZS8</accession>
<evidence type="ECO:0000256" key="2">
    <source>
        <dbReference type="ARBA" id="ARBA00004202"/>
    </source>
</evidence>
<comment type="subcellular location">
    <subcellularLocation>
        <location evidence="2 14">Cell membrane</location>
        <topology evidence="2 14">Peripheral membrane protein</topology>
    </subcellularLocation>
</comment>
<keyword evidence="11 14" id="KW-0066">ATP synthesis</keyword>
<dbReference type="FunFam" id="2.60.15.10:FF:000001">
    <property type="entry name" value="ATP synthase epsilon chain"/>
    <property type="match status" value="1"/>
</dbReference>
<evidence type="ECO:0000256" key="11">
    <source>
        <dbReference type="ARBA" id="ARBA00023310"/>
    </source>
</evidence>
<dbReference type="PANTHER" id="PTHR13822">
    <property type="entry name" value="ATP SYNTHASE DELTA/EPSILON CHAIN"/>
    <property type="match status" value="1"/>
</dbReference>
<evidence type="ECO:0000256" key="6">
    <source>
        <dbReference type="ARBA" id="ARBA00022475"/>
    </source>
</evidence>
<dbReference type="NCBIfam" id="TIGR01216">
    <property type="entry name" value="ATP_synt_epsi"/>
    <property type="match status" value="1"/>
</dbReference>
<dbReference type="Pfam" id="PF00401">
    <property type="entry name" value="ATP-synt_DE"/>
    <property type="match status" value="1"/>
</dbReference>
<dbReference type="Gene3D" id="2.60.15.10">
    <property type="entry name" value="F0F1 ATP synthase delta/epsilon subunit, N-terminal"/>
    <property type="match status" value="1"/>
</dbReference>
<dbReference type="OrthoDB" id="9804110at2"/>
<feature type="coiled-coil region" evidence="16">
    <location>
        <begin position="91"/>
        <end position="118"/>
    </location>
</feature>
<dbReference type="GO" id="GO:0046933">
    <property type="term" value="F:proton-transporting ATP synthase activity, rotational mechanism"/>
    <property type="evidence" value="ECO:0007669"/>
    <property type="project" value="UniProtKB-UniRule"/>
</dbReference>
<feature type="domain" description="ATP synthase epsilon subunit C-terminal" evidence="17">
    <location>
        <begin position="88"/>
        <end position="130"/>
    </location>
</feature>
<dbReference type="GO" id="GO:0045259">
    <property type="term" value="C:proton-transporting ATP synthase complex"/>
    <property type="evidence" value="ECO:0007669"/>
    <property type="project" value="UniProtKB-KW"/>
</dbReference>
<evidence type="ECO:0000256" key="5">
    <source>
        <dbReference type="ARBA" id="ARBA00022448"/>
    </source>
</evidence>
<evidence type="ECO:0000256" key="3">
    <source>
        <dbReference type="ARBA" id="ARBA00005712"/>
    </source>
</evidence>
<evidence type="ECO:0000256" key="15">
    <source>
        <dbReference type="RuleBase" id="RU003656"/>
    </source>
</evidence>
<dbReference type="GO" id="GO:0005886">
    <property type="term" value="C:plasma membrane"/>
    <property type="evidence" value="ECO:0007669"/>
    <property type="project" value="UniProtKB-SubCell"/>
</dbReference>
<dbReference type="NCBIfam" id="NF009980">
    <property type="entry name" value="PRK13446.1"/>
    <property type="match status" value="1"/>
</dbReference>
<dbReference type="RefSeq" id="WP_036171311.1">
    <property type="nucleotide sequence ID" value="NZ_AVCZ01000001.1"/>
</dbReference>
<feature type="domain" description="ATP synthase F1 complex delta/epsilon subunit N-terminal" evidence="18">
    <location>
        <begin position="5"/>
        <end position="83"/>
    </location>
</feature>
<keyword evidence="16" id="KW-0175">Coiled coil</keyword>
<dbReference type="EMBL" id="JPVQ01000001">
    <property type="protein sequence ID" value="KGR92492.1"/>
    <property type="molecule type" value="Genomic_DNA"/>
</dbReference>
<evidence type="ECO:0000259" key="17">
    <source>
        <dbReference type="Pfam" id="PF00401"/>
    </source>
</evidence>
<sequence>MKTVQVNIVTPDGPVYDSEVAMVIAKTISGEIGVLPGHIPLVSPLSIGGVELKDANGKSEFVAVSGGFIEVRPEKVSILAPSAEVASSIDLARAQEAKARAEERLKMKNDEIDFQRAELALRRAMNRINVHEGNV</sequence>
<evidence type="ECO:0000256" key="10">
    <source>
        <dbReference type="ARBA" id="ARBA00023196"/>
    </source>
</evidence>
<comment type="function">
    <text evidence="1 14">Produces ATP from ADP in the presence of a proton gradient across the membrane.</text>
</comment>
<keyword evidence="8 14" id="KW-0406">Ion transport</keyword>
<dbReference type="InterPro" id="IPR001469">
    <property type="entry name" value="ATP_synth_F1_dsu/esu"/>
</dbReference>
<comment type="similarity">
    <text evidence="3 14 15">Belongs to the ATPase epsilon chain family.</text>
</comment>
<reference evidence="19 20" key="1">
    <citation type="submission" date="2014-02" db="EMBL/GenBank/DDBJ databases">
        <title>Draft genome sequence of Lysinibacillus massiliensis CCUG 49529.</title>
        <authorList>
            <person name="Zhang F."/>
            <person name="Wang G."/>
            <person name="Zhang L."/>
        </authorList>
    </citation>
    <scope>NUCLEOTIDE SEQUENCE [LARGE SCALE GENOMIC DNA]</scope>
    <source>
        <strain evidence="19 20">CCUG 49529</strain>
    </source>
</reference>
<organism evidence="19 20">
    <name type="scientific">Ureibacillus massiliensis 4400831 = CIP 108448 = CCUG 49529</name>
    <dbReference type="NCBI Taxonomy" id="1211035"/>
    <lineage>
        <taxon>Bacteria</taxon>
        <taxon>Bacillati</taxon>
        <taxon>Bacillota</taxon>
        <taxon>Bacilli</taxon>
        <taxon>Bacillales</taxon>
        <taxon>Caryophanaceae</taxon>
        <taxon>Ureibacillus</taxon>
    </lineage>
</organism>
<gene>
    <name evidence="14" type="primary">atpC</name>
    <name evidence="19" type="ORF">CD30_01390</name>
</gene>
<evidence type="ECO:0000256" key="14">
    <source>
        <dbReference type="HAMAP-Rule" id="MF_00530"/>
    </source>
</evidence>
<comment type="subunit">
    <text evidence="14 15">F-type ATPases have 2 components, CF(1) - the catalytic core - and CF(0) - the membrane proton channel. CF(1) has five subunits: alpha(3), beta(3), gamma(1), delta(1), epsilon(1). CF(0) has three main subunits: a, b and c.</text>
</comment>
<proteinExistence type="inferred from homology"/>
<evidence type="ECO:0000256" key="12">
    <source>
        <dbReference type="ARBA" id="ARBA00030215"/>
    </source>
</evidence>
<dbReference type="NCBIfam" id="NF001846">
    <property type="entry name" value="PRK00571.1-3"/>
    <property type="match status" value="1"/>
</dbReference>
<dbReference type="Pfam" id="PF02823">
    <property type="entry name" value="ATP-synt_DE_N"/>
    <property type="match status" value="1"/>
</dbReference>
<keyword evidence="7 14" id="KW-0375">Hydrogen ion transport</keyword>
<dbReference type="Proteomes" id="UP000030595">
    <property type="component" value="Unassembled WGS sequence"/>
</dbReference>
<keyword evidence="6 14" id="KW-1003">Cell membrane</keyword>
<evidence type="ECO:0000256" key="16">
    <source>
        <dbReference type="SAM" id="Coils"/>
    </source>
</evidence>
<dbReference type="eggNOG" id="COG0355">
    <property type="taxonomic scope" value="Bacteria"/>
</dbReference>
<evidence type="ECO:0000313" key="20">
    <source>
        <dbReference type="Proteomes" id="UP000030595"/>
    </source>
</evidence>
<dbReference type="SUPFAM" id="SSF46604">
    <property type="entry name" value="Epsilon subunit of F1F0-ATP synthase C-terminal domain"/>
    <property type="match status" value="1"/>
</dbReference>
<dbReference type="InterPro" id="IPR036771">
    <property type="entry name" value="ATPsynth_dsu/esu_N"/>
</dbReference>
<evidence type="ECO:0000256" key="9">
    <source>
        <dbReference type="ARBA" id="ARBA00023136"/>
    </source>
</evidence>
<evidence type="ECO:0000256" key="13">
    <source>
        <dbReference type="ARBA" id="ARBA00031795"/>
    </source>
</evidence>
<dbReference type="InterPro" id="IPR020546">
    <property type="entry name" value="ATP_synth_F1_dsu/esu_N"/>
</dbReference>
<dbReference type="NCBIfam" id="NF009977">
    <property type="entry name" value="PRK13442.1"/>
    <property type="match status" value="1"/>
</dbReference>
<dbReference type="HAMAP" id="MF_00530">
    <property type="entry name" value="ATP_synth_epsil_bac"/>
    <property type="match status" value="1"/>
</dbReference>
<dbReference type="InterPro" id="IPR020547">
    <property type="entry name" value="ATP_synth_F1_esu_C"/>
</dbReference>
<keyword evidence="5 14" id="KW-0813">Transport</keyword>
<comment type="caution">
    <text evidence="19">The sequence shown here is derived from an EMBL/GenBank/DDBJ whole genome shotgun (WGS) entry which is preliminary data.</text>
</comment>
<dbReference type="Gene3D" id="1.20.5.440">
    <property type="entry name" value="ATP synthase delta/epsilon subunit, C-terminal domain"/>
    <property type="match status" value="1"/>
</dbReference>
<keyword evidence="20" id="KW-1185">Reference proteome</keyword>
<dbReference type="GO" id="GO:0005524">
    <property type="term" value="F:ATP binding"/>
    <property type="evidence" value="ECO:0007669"/>
    <property type="project" value="UniProtKB-UniRule"/>
</dbReference>
<keyword evidence="9 14" id="KW-0472">Membrane</keyword>
<keyword evidence="10 14" id="KW-0139">CF(1)</keyword>
<dbReference type="PANTHER" id="PTHR13822:SF10">
    <property type="entry name" value="ATP SYNTHASE EPSILON CHAIN, CHLOROPLASTIC"/>
    <property type="match status" value="1"/>
</dbReference>
<dbReference type="CDD" id="cd12152">
    <property type="entry name" value="F1-ATPase_delta"/>
    <property type="match status" value="1"/>
</dbReference>
<name>A0A0A3JZS8_9BACL</name>
<dbReference type="InterPro" id="IPR036794">
    <property type="entry name" value="ATP_F1_dsu/esu_C_sf"/>
</dbReference>
<evidence type="ECO:0000256" key="1">
    <source>
        <dbReference type="ARBA" id="ARBA00003543"/>
    </source>
</evidence>
<evidence type="ECO:0000256" key="4">
    <source>
        <dbReference type="ARBA" id="ARBA00014480"/>
    </source>
</evidence>
<dbReference type="SUPFAM" id="SSF51344">
    <property type="entry name" value="Epsilon subunit of F1F0-ATP synthase N-terminal domain"/>
    <property type="match status" value="1"/>
</dbReference>
<evidence type="ECO:0000256" key="8">
    <source>
        <dbReference type="ARBA" id="ARBA00023065"/>
    </source>
</evidence>
<dbReference type="FunFam" id="1.20.5.440:FF:000001">
    <property type="entry name" value="ATP synthase epsilon chain"/>
    <property type="match status" value="1"/>
</dbReference>
<evidence type="ECO:0000313" key="19">
    <source>
        <dbReference type="EMBL" id="KGR92492.1"/>
    </source>
</evidence>
<evidence type="ECO:0000259" key="18">
    <source>
        <dbReference type="Pfam" id="PF02823"/>
    </source>
</evidence>